<organism evidence="2 3">
    <name type="scientific">Pelagihabitans pacificus</name>
    <dbReference type="NCBI Taxonomy" id="2696054"/>
    <lineage>
        <taxon>Bacteria</taxon>
        <taxon>Pseudomonadati</taxon>
        <taxon>Bacteroidota</taxon>
        <taxon>Flavobacteriia</taxon>
        <taxon>Flavobacteriales</taxon>
        <taxon>Flavobacteriaceae</taxon>
        <taxon>Pelagihabitans</taxon>
    </lineage>
</organism>
<name>A0A967E4Z1_9FLAO</name>
<dbReference type="AlphaFoldDB" id="A0A967E4Z1"/>
<dbReference type="InterPro" id="IPR025351">
    <property type="entry name" value="Pvc16_N"/>
</dbReference>
<sequence length="198" mass="22129">MISKALSFIEEQTDLYLQGLLGASTQKYAVLGNIARIIDSGETSETEDTSGVIITLVNIEEDRISKNPDGIYRQVDKVIHTNPKILVNLYILFSVNLNDYTAALSRISNVIQCFQSNNYFSQASYPSLDPGIEKLHLELYTMNFEQVNHLWSTLGGKYLPSVLYKMRMVVIADEANQMGGGLIREIQTEKSVIASTIN</sequence>
<reference evidence="2" key="2">
    <citation type="submission" date="2020-03" db="EMBL/GenBank/DDBJ databases">
        <title>Flavobacteriaceae bacterium strain TP-CH-4, a member of the family Flavobacteriaceae isolated from a deep-sea seamount.</title>
        <authorList>
            <person name="Zhang D.-C."/>
        </authorList>
    </citation>
    <scope>NUCLEOTIDE SEQUENCE</scope>
    <source>
        <strain evidence="2">TP-CH-4</strain>
    </source>
</reference>
<proteinExistence type="predicted"/>
<comment type="caution">
    <text evidence="2">The sequence shown here is derived from an EMBL/GenBank/DDBJ whole genome shotgun (WGS) entry which is preliminary data.</text>
</comment>
<keyword evidence="3" id="KW-1185">Reference proteome</keyword>
<reference evidence="2" key="1">
    <citation type="submission" date="2019-07" db="EMBL/GenBank/DDBJ databases">
        <authorList>
            <person name="De-Chao Zhang Q."/>
        </authorList>
    </citation>
    <scope>NUCLEOTIDE SEQUENCE</scope>
    <source>
        <strain evidence="2">TP-CH-4</strain>
    </source>
</reference>
<protein>
    <submittedName>
        <fullName evidence="2">DUF4255 domain-containing protein</fullName>
    </submittedName>
</protein>
<dbReference type="Proteomes" id="UP000707206">
    <property type="component" value="Unassembled WGS sequence"/>
</dbReference>
<dbReference type="EMBL" id="VIKU02000001">
    <property type="protein sequence ID" value="NHF58020.1"/>
    <property type="molecule type" value="Genomic_DNA"/>
</dbReference>
<evidence type="ECO:0000259" key="1">
    <source>
        <dbReference type="Pfam" id="PF14065"/>
    </source>
</evidence>
<feature type="domain" description="Pvc16 N-terminal" evidence="1">
    <location>
        <begin position="16"/>
        <end position="184"/>
    </location>
</feature>
<gene>
    <name evidence="2" type="ORF">FK220_001620</name>
</gene>
<dbReference type="Pfam" id="PF14065">
    <property type="entry name" value="Pvc16_N"/>
    <property type="match status" value="1"/>
</dbReference>
<evidence type="ECO:0000313" key="2">
    <source>
        <dbReference type="EMBL" id="NHF58020.1"/>
    </source>
</evidence>
<accession>A0A967E4Z1</accession>
<evidence type="ECO:0000313" key="3">
    <source>
        <dbReference type="Proteomes" id="UP000707206"/>
    </source>
</evidence>